<name>A0A2G1DJX8_9BACT</name>
<sequence>MYKESTNVVVKHLVNRLRDVRTASNEFRLTIEEISRMIAAEALSDFPTITTNINTWQGPLDVEMIEVQKLVLVPILRAGEPMLTGILKTLPYARSGFLAMKRDEQTAQSKLFYENIPDVEDKTILLLDPMVATGGSLIDAITYLKNKGAKKILSLNVLGAPEGIKAVQDAHPDVNIYIAQIDERLDDNKYIRPGLGDAGDRAFNTHG</sequence>
<comment type="pathway">
    <text evidence="2">Pyrimidine metabolism; UMP biosynthesis via salvage pathway; UMP from uracil: step 1/1.</text>
</comment>
<comment type="cofactor">
    <cofactor evidence="1">
        <name>Mg(2+)</name>
        <dbReference type="ChEBI" id="CHEBI:18420"/>
    </cofactor>
</comment>
<proteinExistence type="inferred from homology"/>
<evidence type="ECO:0000313" key="17">
    <source>
        <dbReference type="Proteomes" id="UP000221222"/>
    </source>
</evidence>
<comment type="catalytic activity">
    <reaction evidence="10">
        <text>UMP + diphosphate = 5-phospho-alpha-D-ribose 1-diphosphate + uracil</text>
        <dbReference type="Rhea" id="RHEA:13017"/>
        <dbReference type="ChEBI" id="CHEBI:17568"/>
        <dbReference type="ChEBI" id="CHEBI:33019"/>
        <dbReference type="ChEBI" id="CHEBI:57865"/>
        <dbReference type="ChEBI" id="CHEBI:58017"/>
        <dbReference type="EC" id="2.4.2.9"/>
    </reaction>
</comment>
<dbReference type="EC" id="2.4.2.9" evidence="4 13"/>
<evidence type="ECO:0000256" key="10">
    <source>
        <dbReference type="ARBA" id="ARBA00052919"/>
    </source>
</evidence>
<evidence type="ECO:0000256" key="6">
    <source>
        <dbReference type="ARBA" id="ARBA00022676"/>
    </source>
</evidence>
<evidence type="ECO:0000256" key="5">
    <source>
        <dbReference type="ARBA" id="ARBA00022533"/>
    </source>
</evidence>
<dbReference type="NCBIfam" id="NF001097">
    <property type="entry name" value="PRK00129.1"/>
    <property type="match status" value="1"/>
</dbReference>
<keyword evidence="17" id="KW-1185">Reference proteome</keyword>
<keyword evidence="8" id="KW-0547">Nucleotide-binding</keyword>
<evidence type="ECO:0000256" key="4">
    <source>
        <dbReference type="ARBA" id="ARBA00011894"/>
    </source>
</evidence>
<evidence type="ECO:0000313" key="15">
    <source>
        <dbReference type="EMBL" id="AXX92869.1"/>
    </source>
</evidence>
<dbReference type="RefSeq" id="WP_099341762.1">
    <property type="nucleotide sequence ID" value="NZ_CP032098.1"/>
</dbReference>
<keyword evidence="5" id="KW-0021">Allosteric enzyme</keyword>
<keyword evidence="6 16" id="KW-0328">Glycosyltransferase</keyword>
<evidence type="ECO:0000256" key="2">
    <source>
        <dbReference type="ARBA" id="ARBA00005180"/>
    </source>
</evidence>
<dbReference type="UniPathway" id="UPA00574">
    <property type="reaction ID" value="UER00636"/>
</dbReference>
<evidence type="ECO:0000256" key="3">
    <source>
        <dbReference type="ARBA" id="ARBA00009516"/>
    </source>
</evidence>
<dbReference type="Pfam" id="PF14681">
    <property type="entry name" value="UPRTase"/>
    <property type="match status" value="1"/>
</dbReference>
<evidence type="ECO:0000256" key="9">
    <source>
        <dbReference type="ARBA" id="ARBA00023134"/>
    </source>
</evidence>
<dbReference type="Proteomes" id="UP000262712">
    <property type="component" value="Chromosome"/>
</dbReference>
<protein>
    <recommendedName>
        <fullName evidence="12 13">Uracil phosphoribosyltransferase</fullName>
        <ecNumber evidence="4 13">2.4.2.9</ecNumber>
    </recommendedName>
</protein>
<reference evidence="16 17" key="1">
    <citation type="submission" date="2017-09" db="EMBL/GenBank/DDBJ databases">
        <title>Arcobacter canalis sp. nov., a new species isolated from a water canal contaminated with urban sewage.</title>
        <authorList>
            <person name="Perez-Cataluna A."/>
            <person name="Salas-Masso N."/>
            <person name="Figueras M.J."/>
        </authorList>
    </citation>
    <scope>NUCLEOTIDE SEQUENCE [LARGE SCALE GENOMIC DNA]</scope>
    <source>
        <strain evidence="16 17">F98-3</strain>
    </source>
</reference>
<comment type="similarity">
    <text evidence="3">Belongs to the UPRTase family.</text>
</comment>
<dbReference type="PANTHER" id="PTHR32315:SF4">
    <property type="entry name" value="URACIL PHOSPHORIBOSYLTRANSFERASE, CHLOROPLASTIC"/>
    <property type="match status" value="1"/>
</dbReference>
<dbReference type="KEGG" id="amol:AMOL_1906"/>
<dbReference type="InterPro" id="IPR050054">
    <property type="entry name" value="UPRTase/APRTase"/>
</dbReference>
<keyword evidence="9" id="KW-0342">GTP-binding</keyword>
<accession>A0A2G1DJX8</accession>
<organism evidence="16 17">
    <name type="scientific">Malaciobacter molluscorum LMG 25693</name>
    <dbReference type="NCBI Taxonomy" id="870501"/>
    <lineage>
        <taxon>Bacteria</taxon>
        <taxon>Pseudomonadati</taxon>
        <taxon>Campylobacterota</taxon>
        <taxon>Epsilonproteobacteria</taxon>
        <taxon>Campylobacterales</taxon>
        <taxon>Arcobacteraceae</taxon>
        <taxon>Malaciobacter</taxon>
    </lineage>
</organism>
<evidence type="ECO:0000256" key="7">
    <source>
        <dbReference type="ARBA" id="ARBA00022679"/>
    </source>
</evidence>
<dbReference type="GO" id="GO:0004845">
    <property type="term" value="F:uracil phosphoribosyltransferase activity"/>
    <property type="evidence" value="ECO:0007669"/>
    <property type="project" value="UniProtKB-UniRule"/>
</dbReference>
<gene>
    <name evidence="16" type="primary">upp</name>
    <name evidence="15" type="ORF">AMOL_1906</name>
    <name evidence="16" type="ORF">CPU12_03835</name>
</gene>
<dbReference type="PANTHER" id="PTHR32315">
    <property type="entry name" value="ADENINE PHOSPHORIBOSYLTRANSFERASE"/>
    <property type="match status" value="1"/>
</dbReference>
<evidence type="ECO:0000256" key="8">
    <source>
        <dbReference type="ARBA" id="ARBA00022741"/>
    </source>
</evidence>
<evidence type="ECO:0000256" key="11">
    <source>
        <dbReference type="ARBA" id="ARBA00056901"/>
    </source>
</evidence>
<dbReference type="SUPFAM" id="SSF53271">
    <property type="entry name" value="PRTase-like"/>
    <property type="match status" value="1"/>
</dbReference>
<dbReference type="EMBL" id="CP032098">
    <property type="protein sequence ID" value="AXX92869.1"/>
    <property type="molecule type" value="Genomic_DNA"/>
</dbReference>
<dbReference type="InterPro" id="IPR005765">
    <property type="entry name" value="UPRT"/>
</dbReference>
<evidence type="ECO:0000256" key="1">
    <source>
        <dbReference type="ARBA" id="ARBA00001946"/>
    </source>
</evidence>
<comment type="function">
    <text evidence="11">Catalyzes the conversion of uracil and 5-phospho-alpha-D-ribose 1-diphosphate (PRPP) to UMP and diphosphate.</text>
</comment>
<evidence type="ECO:0000256" key="13">
    <source>
        <dbReference type="NCBIfam" id="TIGR01091"/>
    </source>
</evidence>
<keyword evidence="7 16" id="KW-0808">Transferase</keyword>
<reference evidence="15 18" key="2">
    <citation type="submission" date="2018-08" db="EMBL/GenBank/DDBJ databases">
        <title>Complete genome of the Arcobacter molluscorum type strain LMG 25693.</title>
        <authorList>
            <person name="Miller W.G."/>
            <person name="Yee E."/>
            <person name="Bono J.L."/>
        </authorList>
    </citation>
    <scope>NUCLEOTIDE SEQUENCE [LARGE SCALE GENOMIC DNA]</scope>
    <source>
        <strain evidence="15 18">CECT 7696</strain>
    </source>
</reference>
<dbReference type="FunFam" id="3.40.50.2020:FF:000023">
    <property type="entry name" value="Probable uracil phosphoribosyltransferase"/>
    <property type="match status" value="1"/>
</dbReference>
<dbReference type="GO" id="GO:0044206">
    <property type="term" value="P:UMP salvage"/>
    <property type="evidence" value="ECO:0007669"/>
    <property type="project" value="UniProtKB-UniPathway"/>
</dbReference>
<dbReference type="EMBL" id="NXFY01000004">
    <property type="protein sequence ID" value="PHO18704.1"/>
    <property type="molecule type" value="Genomic_DNA"/>
</dbReference>
<evidence type="ECO:0000313" key="18">
    <source>
        <dbReference type="Proteomes" id="UP000262712"/>
    </source>
</evidence>
<dbReference type="InterPro" id="IPR029057">
    <property type="entry name" value="PRTase-like"/>
</dbReference>
<evidence type="ECO:0000313" key="16">
    <source>
        <dbReference type="EMBL" id="PHO18704.1"/>
    </source>
</evidence>
<dbReference type="CDD" id="cd06223">
    <property type="entry name" value="PRTases_typeI"/>
    <property type="match status" value="1"/>
</dbReference>
<feature type="domain" description="Phosphoribosyltransferase" evidence="14">
    <location>
        <begin position="7"/>
        <end position="205"/>
    </location>
</feature>
<dbReference type="Proteomes" id="UP000221222">
    <property type="component" value="Unassembled WGS sequence"/>
</dbReference>
<dbReference type="InterPro" id="IPR000836">
    <property type="entry name" value="PRTase_dom"/>
</dbReference>
<dbReference type="GO" id="GO:0006223">
    <property type="term" value="P:uracil salvage"/>
    <property type="evidence" value="ECO:0007669"/>
    <property type="project" value="InterPro"/>
</dbReference>
<evidence type="ECO:0000259" key="14">
    <source>
        <dbReference type="Pfam" id="PF14681"/>
    </source>
</evidence>
<dbReference type="Gene3D" id="3.40.50.2020">
    <property type="match status" value="1"/>
</dbReference>
<evidence type="ECO:0000256" key="12">
    <source>
        <dbReference type="ARBA" id="ARBA00072146"/>
    </source>
</evidence>
<dbReference type="AlphaFoldDB" id="A0A2G1DJX8"/>
<dbReference type="NCBIfam" id="TIGR01091">
    <property type="entry name" value="upp"/>
    <property type="match status" value="1"/>
</dbReference>
<dbReference type="GO" id="GO:0005525">
    <property type="term" value="F:GTP binding"/>
    <property type="evidence" value="ECO:0007669"/>
    <property type="project" value="UniProtKB-KW"/>
</dbReference>